<reference evidence="1 2" key="1">
    <citation type="submission" date="2019-11" db="EMBL/GenBank/DDBJ databases">
        <title>Maribacter lutea sp. nov., a marine bacterium isolated from intertidal sand.</title>
        <authorList>
            <person name="Liu A."/>
        </authorList>
    </citation>
    <scope>NUCLEOTIDE SEQUENCE [LARGE SCALE GENOMIC DNA]</scope>
    <source>
        <strain evidence="1 2">RZ05</strain>
    </source>
</reference>
<dbReference type="OrthoDB" id="1201799at2"/>
<evidence type="ECO:0000313" key="1">
    <source>
        <dbReference type="EMBL" id="MRX63550.1"/>
    </source>
</evidence>
<accession>A0A6I2MM26</accession>
<sequence>MISKTIEKDKPSIFFKTTAQLSHVEKWVEFIQENSRNTQLTVMFKLGKYYQGEGDLEVLRPGFKDYWKNLLGPKALFGLFFNQDIGTVFVAGPYSPVFLQEVDGKKLGAMSEGIYGILRGLGLNDNETTLAITKLAEGRFLLLCKTWVTKEDHTKYFNVNPNRIL</sequence>
<name>A0A6I2MM26_9FLAO</name>
<dbReference type="EMBL" id="WKJH01000002">
    <property type="protein sequence ID" value="MRX63550.1"/>
    <property type="molecule type" value="Genomic_DNA"/>
</dbReference>
<evidence type="ECO:0000313" key="2">
    <source>
        <dbReference type="Proteomes" id="UP000443153"/>
    </source>
</evidence>
<comment type="caution">
    <text evidence="1">The sequence shown here is derived from an EMBL/GenBank/DDBJ whole genome shotgun (WGS) entry which is preliminary data.</text>
</comment>
<proteinExistence type="predicted"/>
<dbReference type="AlphaFoldDB" id="A0A6I2MM26"/>
<organism evidence="1 2">
    <name type="scientific">Maribacter luteus</name>
    <dbReference type="NCBI Taxonomy" id="2594478"/>
    <lineage>
        <taxon>Bacteria</taxon>
        <taxon>Pseudomonadati</taxon>
        <taxon>Bacteroidota</taxon>
        <taxon>Flavobacteriia</taxon>
        <taxon>Flavobacteriales</taxon>
        <taxon>Flavobacteriaceae</taxon>
        <taxon>Maribacter</taxon>
    </lineage>
</organism>
<dbReference type="Proteomes" id="UP000443153">
    <property type="component" value="Unassembled WGS sequence"/>
</dbReference>
<protein>
    <submittedName>
        <fullName evidence="1">Uncharacterized protein</fullName>
    </submittedName>
</protein>
<keyword evidence="2" id="KW-1185">Reference proteome</keyword>
<gene>
    <name evidence="1" type="ORF">GJ691_05150</name>
</gene>
<dbReference type="RefSeq" id="WP_154364458.1">
    <property type="nucleotide sequence ID" value="NZ_CANMYZ010000004.1"/>
</dbReference>